<accession>A0A518GUN2</accession>
<dbReference type="InterPro" id="IPR028098">
    <property type="entry name" value="Glyco_trans_4-like_N"/>
</dbReference>
<dbReference type="GO" id="GO:0009103">
    <property type="term" value="P:lipopolysaccharide biosynthetic process"/>
    <property type="evidence" value="ECO:0007669"/>
    <property type="project" value="TreeGrafter"/>
</dbReference>
<dbReference type="PANTHER" id="PTHR46401">
    <property type="entry name" value="GLYCOSYLTRANSFERASE WBBK-RELATED"/>
    <property type="match status" value="1"/>
</dbReference>
<dbReference type="AlphaFoldDB" id="A0A518GUN2"/>
<dbReference type="Pfam" id="PF13439">
    <property type="entry name" value="Glyco_transf_4"/>
    <property type="match status" value="1"/>
</dbReference>
<dbReference type="Gene3D" id="3.40.50.2000">
    <property type="entry name" value="Glycogen Phosphorylase B"/>
    <property type="match status" value="2"/>
</dbReference>
<evidence type="ECO:0000259" key="2">
    <source>
        <dbReference type="Pfam" id="PF00534"/>
    </source>
</evidence>
<dbReference type="KEGG" id="tpla:ElP_01120"/>
<dbReference type="Proteomes" id="UP000317835">
    <property type="component" value="Chromosome"/>
</dbReference>
<dbReference type="CDD" id="cd03809">
    <property type="entry name" value="GT4_MtfB-like"/>
    <property type="match status" value="1"/>
</dbReference>
<dbReference type="EC" id="2.4.1.-" evidence="4"/>
<dbReference type="Pfam" id="PF00534">
    <property type="entry name" value="Glycos_transf_1"/>
    <property type="match status" value="1"/>
</dbReference>
<evidence type="ECO:0000313" key="4">
    <source>
        <dbReference type="EMBL" id="QDV32284.1"/>
    </source>
</evidence>
<protein>
    <submittedName>
        <fullName evidence="4">Processive diacylglycerol alpha-glucosyltransferase</fullName>
        <ecNumber evidence="4">2.4.1.-</ecNumber>
    </submittedName>
</protein>
<reference evidence="4 5" key="1">
    <citation type="submission" date="2019-02" db="EMBL/GenBank/DDBJ databases">
        <title>Deep-cultivation of Planctomycetes and their phenomic and genomic characterization uncovers novel biology.</title>
        <authorList>
            <person name="Wiegand S."/>
            <person name="Jogler M."/>
            <person name="Boedeker C."/>
            <person name="Pinto D."/>
            <person name="Vollmers J."/>
            <person name="Rivas-Marin E."/>
            <person name="Kohn T."/>
            <person name="Peeters S.H."/>
            <person name="Heuer A."/>
            <person name="Rast P."/>
            <person name="Oberbeckmann S."/>
            <person name="Bunk B."/>
            <person name="Jeske O."/>
            <person name="Meyerdierks A."/>
            <person name="Storesund J.E."/>
            <person name="Kallscheuer N."/>
            <person name="Luecker S."/>
            <person name="Lage O.M."/>
            <person name="Pohl T."/>
            <person name="Merkel B.J."/>
            <person name="Hornburger P."/>
            <person name="Mueller R.-W."/>
            <person name="Bruemmer F."/>
            <person name="Labrenz M."/>
            <person name="Spormann A.M."/>
            <person name="Op den Camp H."/>
            <person name="Overmann J."/>
            <person name="Amann R."/>
            <person name="Jetten M.S.M."/>
            <person name="Mascher T."/>
            <person name="Medema M.H."/>
            <person name="Devos D.P."/>
            <person name="Kaster A.-K."/>
            <person name="Ovreas L."/>
            <person name="Rohde M."/>
            <person name="Galperin M.Y."/>
            <person name="Jogler C."/>
        </authorList>
    </citation>
    <scope>NUCLEOTIDE SEQUENCE [LARGE SCALE GENOMIC DNA]</scope>
    <source>
        <strain evidence="4 5">ElP</strain>
    </source>
</reference>
<evidence type="ECO:0000256" key="1">
    <source>
        <dbReference type="ARBA" id="ARBA00022679"/>
    </source>
</evidence>
<keyword evidence="1 4" id="KW-0808">Transferase</keyword>
<keyword evidence="5" id="KW-1185">Reference proteome</keyword>
<sequence length="383" mass="42049">MAADPAMTIAWFFDMNNCRGPTGVTRHALAQLERLIARPGVRLTAVSGRIGEPDGLASWEALGDRPDPPRRRELPVSTRTALRIWRLVPWPPLELWTGRVDWIYCPSEYYVPRRRARRAVTSHDVLQDIRYGSPSRRELLGHALGTADRVLSVSRFNTEQLLERFPECKGRVSTVPNAADDLYFEPPTGAERRAARGDAGLRPGAPYLLSVANFQERKNLPRLVRAAGRLPEVASGDLALVLVGEGAEPQAEAIRSAIASIGPKATVVMPGYRQGSKLRALYAEATALVFPSTCESFGIPTVEAMAQSCPVALADSTALPEIAGEAGWYFDPERDDALTAALRDLLDRDAERDRRVALGRSVASKFRWDQANDALMAALRDEG</sequence>
<evidence type="ECO:0000313" key="5">
    <source>
        <dbReference type="Proteomes" id="UP000317835"/>
    </source>
</evidence>
<proteinExistence type="predicted"/>
<dbReference type="SUPFAM" id="SSF53756">
    <property type="entry name" value="UDP-Glycosyltransferase/glycogen phosphorylase"/>
    <property type="match status" value="1"/>
</dbReference>
<feature type="domain" description="Glycosyl transferase family 1" evidence="2">
    <location>
        <begin position="194"/>
        <end position="355"/>
    </location>
</feature>
<dbReference type="OrthoDB" id="283384at2"/>
<gene>
    <name evidence="4" type="primary">dgs</name>
    <name evidence="4" type="ORF">ElP_01120</name>
</gene>
<dbReference type="GO" id="GO:0016757">
    <property type="term" value="F:glycosyltransferase activity"/>
    <property type="evidence" value="ECO:0007669"/>
    <property type="project" value="UniProtKB-KW"/>
</dbReference>
<feature type="domain" description="Glycosyltransferase subfamily 4-like N-terminal" evidence="3">
    <location>
        <begin position="22"/>
        <end position="180"/>
    </location>
</feature>
<dbReference type="EMBL" id="CP036426">
    <property type="protein sequence ID" value="QDV32284.1"/>
    <property type="molecule type" value="Genomic_DNA"/>
</dbReference>
<dbReference type="InterPro" id="IPR001296">
    <property type="entry name" value="Glyco_trans_1"/>
</dbReference>
<name>A0A518GUN2_9BACT</name>
<keyword evidence="4" id="KW-0328">Glycosyltransferase</keyword>
<organism evidence="4 5">
    <name type="scientific">Tautonia plasticadhaerens</name>
    <dbReference type="NCBI Taxonomy" id="2527974"/>
    <lineage>
        <taxon>Bacteria</taxon>
        <taxon>Pseudomonadati</taxon>
        <taxon>Planctomycetota</taxon>
        <taxon>Planctomycetia</taxon>
        <taxon>Isosphaerales</taxon>
        <taxon>Isosphaeraceae</taxon>
        <taxon>Tautonia</taxon>
    </lineage>
</organism>
<dbReference type="PANTHER" id="PTHR46401:SF2">
    <property type="entry name" value="GLYCOSYLTRANSFERASE WBBK-RELATED"/>
    <property type="match status" value="1"/>
</dbReference>
<evidence type="ECO:0000259" key="3">
    <source>
        <dbReference type="Pfam" id="PF13439"/>
    </source>
</evidence>